<dbReference type="AlphaFoldDB" id="A0A829Y630"/>
<organism evidence="17 18">
    <name type="scientific">Steroidobacter agaridevorans</name>
    <dbReference type="NCBI Taxonomy" id="2695856"/>
    <lineage>
        <taxon>Bacteria</taxon>
        <taxon>Pseudomonadati</taxon>
        <taxon>Pseudomonadota</taxon>
        <taxon>Gammaproteobacteria</taxon>
        <taxon>Steroidobacterales</taxon>
        <taxon>Steroidobacteraceae</taxon>
        <taxon>Steroidobacter</taxon>
    </lineage>
</organism>
<evidence type="ECO:0000256" key="14">
    <source>
        <dbReference type="SAM" id="Phobius"/>
    </source>
</evidence>
<gene>
    <name evidence="17" type="ORF">GCM10011487_06940</name>
</gene>
<feature type="transmembrane region" description="Helical" evidence="14">
    <location>
        <begin position="12"/>
        <end position="33"/>
    </location>
</feature>
<keyword evidence="13 14" id="KW-0472">Membrane</keyword>
<evidence type="ECO:0000259" key="16">
    <source>
        <dbReference type="PROSITE" id="PS50885"/>
    </source>
</evidence>
<dbReference type="InterPro" id="IPR003661">
    <property type="entry name" value="HisK_dim/P_dom"/>
</dbReference>
<dbReference type="PANTHER" id="PTHR42878">
    <property type="entry name" value="TWO-COMPONENT HISTIDINE KINASE"/>
    <property type="match status" value="1"/>
</dbReference>
<evidence type="ECO:0000256" key="8">
    <source>
        <dbReference type="ARBA" id="ARBA00022741"/>
    </source>
</evidence>
<evidence type="ECO:0000256" key="7">
    <source>
        <dbReference type="ARBA" id="ARBA00022692"/>
    </source>
</evidence>
<dbReference type="Pfam" id="PF08448">
    <property type="entry name" value="PAS_4"/>
    <property type="match status" value="1"/>
</dbReference>
<keyword evidence="5" id="KW-0597">Phosphoprotein</keyword>
<dbReference type="GO" id="GO:0000155">
    <property type="term" value="F:phosphorelay sensor kinase activity"/>
    <property type="evidence" value="ECO:0007669"/>
    <property type="project" value="InterPro"/>
</dbReference>
<dbReference type="Gene3D" id="3.30.450.20">
    <property type="entry name" value="PAS domain"/>
    <property type="match status" value="1"/>
</dbReference>
<keyword evidence="6" id="KW-0808">Transferase</keyword>
<evidence type="ECO:0000313" key="17">
    <source>
        <dbReference type="EMBL" id="GFE78694.1"/>
    </source>
</evidence>
<evidence type="ECO:0000256" key="6">
    <source>
        <dbReference type="ARBA" id="ARBA00022679"/>
    </source>
</evidence>
<dbReference type="InterPro" id="IPR005467">
    <property type="entry name" value="His_kinase_dom"/>
</dbReference>
<dbReference type="GO" id="GO:0005886">
    <property type="term" value="C:plasma membrane"/>
    <property type="evidence" value="ECO:0007669"/>
    <property type="project" value="UniProtKB-SubCell"/>
</dbReference>
<evidence type="ECO:0000256" key="11">
    <source>
        <dbReference type="ARBA" id="ARBA00022989"/>
    </source>
</evidence>
<evidence type="ECO:0000256" key="12">
    <source>
        <dbReference type="ARBA" id="ARBA00023012"/>
    </source>
</evidence>
<protein>
    <recommendedName>
        <fullName evidence="3">histidine kinase</fullName>
        <ecNumber evidence="3">2.7.13.3</ecNumber>
    </recommendedName>
</protein>
<keyword evidence="10" id="KW-0067">ATP-binding</keyword>
<dbReference type="GO" id="GO:0000156">
    <property type="term" value="F:phosphorelay response regulator activity"/>
    <property type="evidence" value="ECO:0007669"/>
    <property type="project" value="TreeGrafter"/>
</dbReference>
<dbReference type="GO" id="GO:0030295">
    <property type="term" value="F:protein kinase activator activity"/>
    <property type="evidence" value="ECO:0007669"/>
    <property type="project" value="TreeGrafter"/>
</dbReference>
<keyword evidence="18" id="KW-1185">Reference proteome</keyword>
<dbReference type="InterPro" id="IPR036097">
    <property type="entry name" value="HisK_dim/P_sf"/>
</dbReference>
<dbReference type="Pfam" id="PF00672">
    <property type="entry name" value="HAMP"/>
    <property type="match status" value="1"/>
</dbReference>
<evidence type="ECO:0000313" key="18">
    <source>
        <dbReference type="Proteomes" id="UP000445000"/>
    </source>
</evidence>
<evidence type="ECO:0000256" key="2">
    <source>
        <dbReference type="ARBA" id="ARBA00004651"/>
    </source>
</evidence>
<dbReference type="InterPro" id="IPR000014">
    <property type="entry name" value="PAS"/>
</dbReference>
<dbReference type="InterPro" id="IPR036890">
    <property type="entry name" value="HATPase_C_sf"/>
</dbReference>
<dbReference type="CDD" id="cd06225">
    <property type="entry name" value="HAMP"/>
    <property type="match status" value="1"/>
</dbReference>
<dbReference type="InterPro" id="IPR004358">
    <property type="entry name" value="Sig_transdc_His_kin-like_C"/>
</dbReference>
<feature type="domain" description="Histidine kinase" evidence="15">
    <location>
        <begin position="504"/>
        <end position="724"/>
    </location>
</feature>
<evidence type="ECO:0000256" key="5">
    <source>
        <dbReference type="ARBA" id="ARBA00022553"/>
    </source>
</evidence>
<dbReference type="Pfam" id="PF00512">
    <property type="entry name" value="HisKA"/>
    <property type="match status" value="1"/>
</dbReference>
<dbReference type="Pfam" id="PF02518">
    <property type="entry name" value="HATPase_c"/>
    <property type="match status" value="1"/>
</dbReference>
<feature type="transmembrane region" description="Helical" evidence="14">
    <location>
        <begin position="45"/>
        <end position="66"/>
    </location>
</feature>
<dbReference type="SMART" id="SM00388">
    <property type="entry name" value="HisKA"/>
    <property type="match status" value="1"/>
</dbReference>
<keyword evidence="9 17" id="KW-0418">Kinase</keyword>
<dbReference type="PRINTS" id="PR00344">
    <property type="entry name" value="BCTRLSENSOR"/>
</dbReference>
<evidence type="ECO:0000256" key="4">
    <source>
        <dbReference type="ARBA" id="ARBA00022475"/>
    </source>
</evidence>
<keyword evidence="7 14" id="KW-0812">Transmembrane</keyword>
<dbReference type="InterPro" id="IPR035965">
    <property type="entry name" value="PAS-like_dom_sf"/>
</dbReference>
<dbReference type="SUPFAM" id="SSF47384">
    <property type="entry name" value="Homodimeric domain of signal transducing histidine kinase"/>
    <property type="match status" value="1"/>
</dbReference>
<dbReference type="InterPro" id="IPR013656">
    <property type="entry name" value="PAS_4"/>
</dbReference>
<feature type="transmembrane region" description="Helical" evidence="14">
    <location>
        <begin position="86"/>
        <end position="108"/>
    </location>
</feature>
<evidence type="ECO:0000256" key="9">
    <source>
        <dbReference type="ARBA" id="ARBA00022777"/>
    </source>
</evidence>
<dbReference type="Gene3D" id="6.10.340.10">
    <property type="match status" value="1"/>
</dbReference>
<evidence type="ECO:0000256" key="10">
    <source>
        <dbReference type="ARBA" id="ARBA00022840"/>
    </source>
</evidence>
<reference evidence="18" key="1">
    <citation type="submission" date="2020-01" db="EMBL/GenBank/DDBJ databases">
        <title>'Steroidobacter agaridevorans' sp. nov., agar-degrading bacteria isolated from rhizosphere soils.</title>
        <authorList>
            <person name="Ikenaga M."/>
            <person name="Kataoka M."/>
            <person name="Murouchi A."/>
            <person name="Katsuragi S."/>
            <person name="Sakai M."/>
        </authorList>
    </citation>
    <scope>NUCLEOTIDE SEQUENCE [LARGE SCALE GENOMIC DNA]</scope>
    <source>
        <strain evidence="18">YU21-B</strain>
    </source>
</reference>
<sequence>MVAATLKRTLVSILVLIGSGLWVAALLIMAQTVQQSAHFSDLHPFIVGVNVAGLLVLLILIGGRLAQLVRDWRKRVVGSRLEARMVWMSATLAMAPLLLVFYFSVVFLNRGIDSWFHVEIRQGLEDALTLSRAALDLRMREYLERTRSVAARIAPVRVGAFQALDELRRESEAVELTLVASNSRILATSSDRLSEIVPAPLSDEMTMQVRQGRDYVALDPAAGGGYLVRTAVRVPQVLPGDEMRVLQAIYPVERRLGELADTVESSYQRYGEKARLREPLKTSFTLTLTLVLLLSLFGALYGAFWAARRLVRPIQDLVAGTRAVAKGDFDLRLPLTSHDEMGILVHSFNDMTKRLAKSREETRRVQQAVEAERANLSVILARLSTGVISLEPDRTIRTANEAACSILAVDVDTLIGKPLSDTGSESALFEQFRSTCSAHLATGQSEWREQLVLQGESTRRILMCACTTLSGEDQTPGGYVIVFDDITALLQAQRDAAWGEVARRLAHEIKNPLTPIQLSAERLRHKLLGHIDATQGQVLDRATHTIVQQVEAMKEMVNAFSEYARAPEMDVSRFDLNQLIGEVAELYRAPGRPGTTLQLQKGLPEIEADRGRMRQIIHNLLANAWEALEGVPNPSVRVVTQLIEKGSGATAARAAEIVVEDNGPGFRPDVIGQVFDPYVTTKPKGTGLGLAIVKKIVEEHGGAIAADNVRTGGARVCIELPLTAVRGGGPIRERRAGPRRERA</sequence>
<keyword evidence="11 14" id="KW-1133">Transmembrane helix</keyword>
<dbReference type="Pfam" id="PF19312">
    <property type="entry name" value="NtrY_N"/>
    <property type="match status" value="1"/>
</dbReference>
<dbReference type="SMART" id="SM00091">
    <property type="entry name" value="PAS"/>
    <property type="match status" value="1"/>
</dbReference>
<dbReference type="PROSITE" id="PS50885">
    <property type="entry name" value="HAMP"/>
    <property type="match status" value="1"/>
</dbReference>
<dbReference type="EC" id="2.7.13.3" evidence="3"/>
<evidence type="ECO:0000256" key="13">
    <source>
        <dbReference type="ARBA" id="ARBA00023136"/>
    </source>
</evidence>
<dbReference type="EMBL" id="BLJN01000001">
    <property type="protein sequence ID" value="GFE78694.1"/>
    <property type="molecule type" value="Genomic_DNA"/>
</dbReference>
<evidence type="ECO:0000256" key="1">
    <source>
        <dbReference type="ARBA" id="ARBA00000085"/>
    </source>
</evidence>
<proteinExistence type="predicted"/>
<dbReference type="CDD" id="cd00130">
    <property type="entry name" value="PAS"/>
    <property type="match status" value="1"/>
</dbReference>
<comment type="catalytic activity">
    <reaction evidence="1">
        <text>ATP + protein L-histidine = ADP + protein N-phospho-L-histidine.</text>
        <dbReference type="EC" id="2.7.13.3"/>
    </reaction>
</comment>
<dbReference type="InterPro" id="IPR017232">
    <property type="entry name" value="NtrY"/>
</dbReference>
<dbReference type="InterPro" id="IPR050351">
    <property type="entry name" value="BphY/WalK/GraS-like"/>
</dbReference>
<dbReference type="SUPFAM" id="SSF55874">
    <property type="entry name" value="ATPase domain of HSP90 chaperone/DNA topoisomerase II/histidine kinase"/>
    <property type="match status" value="1"/>
</dbReference>
<feature type="transmembrane region" description="Helical" evidence="14">
    <location>
        <begin position="283"/>
        <end position="307"/>
    </location>
</feature>
<dbReference type="PIRSF" id="PIRSF037532">
    <property type="entry name" value="STHK_NtrY"/>
    <property type="match status" value="1"/>
</dbReference>
<comment type="subcellular location">
    <subcellularLocation>
        <location evidence="2">Cell membrane</location>
        <topology evidence="2">Multi-pass membrane protein</topology>
    </subcellularLocation>
</comment>
<name>A0A829Y630_9GAMM</name>
<evidence type="ECO:0000259" key="15">
    <source>
        <dbReference type="PROSITE" id="PS50109"/>
    </source>
</evidence>
<keyword evidence="8" id="KW-0547">Nucleotide-binding</keyword>
<dbReference type="Gene3D" id="1.10.287.130">
    <property type="match status" value="1"/>
</dbReference>
<dbReference type="InterPro" id="IPR003594">
    <property type="entry name" value="HATPase_dom"/>
</dbReference>
<dbReference type="InterPro" id="IPR003660">
    <property type="entry name" value="HAMP_dom"/>
</dbReference>
<accession>A0A829Y630</accession>
<dbReference type="InterPro" id="IPR045671">
    <property type="entry name" value="NtrY-like_N"/>
</dbReference>
<evidence type="ECO:0000256" key="3">
    <source>
        <dbReference type="ARBA" id="ARBA00012438"/>
    </source>
</evidence>
<dbReference type="SMART" id="SM00387">
    <property type="entry name" value="HATPase_c"/>
    <property type="match status" value="1"/>
</dbReference>
<dbReference type="Gene3D" id="3.30.565.10">
    <property type="entry name" value="Histidine kinase-like ATPase, C-terminal domain"/>
    <property type="match status" value="1"/>
</dbReference>
<dbReference type="SUPFAM" id="SSF55785">
    <property type="entry name" value="PYP-like sensor domain (PAS domain)"/>
    <property type="match status" value="1"/>
</dbReference>
<dbReference type="SMART" id="SM00304">
    <property type="entry name" value="HAMP"/>
    <property type="match status" value="1"/>
</dbReference>
<dbReference type="Proteomes" id="UP000445000">
    <property type="component" value="Unassembled WGS sequence"/>
</dbReference>
<keyword evidence="12" id="KW-0902">Two-component regulatory system</keyword>
<dbReference type="CDD" id="cd00082">
    <property type="entry name" value="HisKA"/>
    <property type="match status" value="1"/>
</dbReference>
<dbReference type="GO" id="GO:0005524">
    <property type="term" value="F:ATP binding"/>
    <property type="evidence" value="ECO:0007669"/>
    <property type="project" value="UniProtKB-KW"/>
</dbReference>
<dbReference type="RefSeq" id="WP_161810561.1">
    <property type="nucleotide sequence ID" value="NZ_BLJN01000001.1"/>
</dbReference>
<keyword evidence="4" id="KW-1003">Cell membrane</keyword>
<comment type="caution">
    <text evidence="17">The sequence shown here is derived from an EMBL/GenBank/DDBJ whole genome shotgun (WGS) entry which is preliminary data.</text>
</comment>
<feature type="domain" description="HAMP" evidence="16">
    <location>
        <begin position="308"/>
        <end position="360"/>
    </location>
</feature>
<dbReference type="PROSITE" id="PS50109">
    <property type="entry name" value="HIS_KIN"/>
    <property type="match status" value="1"/>
</dbReference>
<dbReference type="PANTHER" id="PTHR42878:SF7">
    <property type="entry name" value="SENSOR HISTIDINE KINASE GLRK"/>
    <property type="match status" value="1"/>
</dbReference>
<dbReference type="GO" id="GO:0007234">
    <property type="term" value="P:osmosensory signaling via phosphorelay pathway"/>
    <property type="evidence" value="ECO:0007669"/>
    <property type="project" value="TreeGrafter"/>
</dbReference>
<dbReference type="SUPFAM" id="SSF158472">
    <property type="entry name" value="HAMP domain-like"/>
    <property type="match status" value="1"/>
</dbReference>